<keyword evidence="2" id="KW-1185">Reference proteome</keyword>
<dbReference type="AlphaFoldDB" id="A0AAE3G2F9"/>
<sequence>MKGRQTMTSNWTGSAPTTDGLMLELRRAGIRAGSAKDIVPAMALGCALQKGMLLLDAARDLFERAGSGIASCVRMPGSSTFDLHSWLAEAEMMRLVTDTTINPPGQSWQTLPRSLGEVIERLAASGLLIDVNAATMRAQDAGRALWQLQAMLKSCCELIERALINSGEMIANTDAAQAWLSEWLADAQALYTMIDSRYPASHPASFQRLSGSTLN</sequence>
<reference evidence="1" key="1">
    <citation type="submission" date="2022-03" db="EMBL/GenBank/DDBJ databases">
        <title>Genomic Encyclopedia of Type Strains, Phase III (KMG-III): the genomes of soil and plant-associated and newly described type strains.</title>
        <authorList>
            <person name="Whitman W."/>
        </authorList>
    </citation>
    <scope>NUCLEOTIDE SEQUENCE</scope>
    <source>
        <strain evidence="1">ANL 6-2</strain>
    </source>
</reference>
<dbReference type="Proteomes" id="UP001205843">
    <property type="component" value="Unassembled WGS sequence"/>
</dbReference>
<evidence type="ECO:0000313" key="1">
    <source>
        <dbReference type="EMBL" id="MCP1674590.1"/>
    </source>
</evidence>
<organism evidence="1 2">
    <name type="scientific">Natronocella acetinitrilica</name>
    <dbReference type="NCBI Taxonomy" id="414046"/>
    <lineage>
        <taxon>Bacteria</taxon>
        <taxon>Pseudomonadati</taxon>
        <taxon>Pseudomonadota</taxon>
        <taxon>Gammaproteobacteria</taxon>
        <taxon>Chromatiales</taxon>
        <taxon>Ectothiorhodospiraceae</taxon>
        <taxon>Natronocella</taxon>
    </lineage>
</organism>
<proteinExistence type="predicted"/>
<dbReference type="EMBL" id="JALJXV010000003">
    <property type="protein sequence ID" value="MCP1674590.1"/>
    <property type="molecule type" value="Genomic_DNA"/>
</dbReference>
<name>A0AAE3G2F9_9GAMM</name>
<gene>
    <name evidence="1" type="ORF">J2T57_001692</name>
</gene>
<evidence type="ECO:0000313" key="2">
    <source>
        <dbReference type="Proteomes" id="UP001205843"/>
    </source>
</evidence>
<protein>
    <submittedName>
        <fullName evidence="1">Uncharacterized protein</fullName>
    </submittedName>
</protein>
<comment type="caution">
    <text evidence="1">The sequence shown here is derived from an EMBL/GenBank/DDBJ whole genome shotgun (WGS) entry which is preliminary data.</text>
</comment>
<accession>A0AAE3G2F9</accession>
<dbReference type="RefSeq" id="WP_253476701.1">
    <property type="nucleotide sequence ID" value="NZ_JALJXV010000003.1"/>
</dbReference>